<protein>
    <submittedName>
        <fullName evidence="1">Uncharacterized protein</fullName>
    </submittedName>
</protein>
<comment type="caution">
    <text evidence="1">The sequence shown here is derived from an EMBL/GenBank/DDBJ whole genome shotgun (WGS) entry which is preliminary data.</text>
</comment>
<proteinExistence type="predicted"/>
<dbReference type="EMBL" id="JANPWB010000010">
    <property type="protein sequence ID" value="KAJ1144000.1"/>
    <property type="molecule type" value="Genomic_DNA"/>
</dbReference>
<organism evidence="1 2">
    <name type="scientific">Pleurodeles waltl</name>
    <name type="common">Iberian ribbed newt</name>
    <dbReference type="NCBI Taxonomy" id="8319"/>
    <lineage>
        <taxon>Eukaryota</taxon>
        <taxon>Metazoa</taxon>
        <taxon>Chordata</taxon>
        <taxon>Craniata</taxon>
        <taxon>Vertebrata</taxon>
        <taxon>Euteleostomi</taxon>
        <taxon>Amphibia</taxon>
        <taxon>Batrachia</taxon>
        <taxon>Caudata</taxon>
        <taxon>Salamandroidea</taxon>
        <taxon>Salamandridae</taxon>
        <taxon>Pleurodelinae</taxon>
        <taxon>Pleurodeles</taxon>
    </lineage>
</organism>
<gene>
    <name evidence="1" type="ORF">NDU88_010302</name>
</gene>
<name>A0AAV7QVH6_PLEWA</name>
<accession>A0AAV7QVH6</accession>
<sequence>MQSSLATINSKINSLSYTMDRMTERLDKQVEHVDEADRRISAVECKCNNVLQAQTQEDRTVAELRAKVEDLEVCSCRSNIQVVGIAESTAVKNMEHFVE</sequence>
<reference evidence="1" key="1">
    <citation type="journal article" date="2022" name="bioRxiv">
        <title>Sequencing and chromosome-scale assembly of the giantPleurodeles waltlgenome.</title>
        <authorList>
            <person name="Brown T."/>
            <person name="Elewa A."/>
            <person name="Iarovenko S."/>
            <person name="Subramanian E."/>
            <person name="Araus A.J."/>
            <person name="Petzold A."/>
            <person name="Susuki M."/>
            <person name="Suzuki K.-i.T."/>
            <person name="Hayashi T."/>
            <person name="Toyoda A."/>
            <person name="Oliveira C."/>
            <person name="Osipova E."/>
            <person name="Leigh N.D."/>
            <person name="Simon A."/>
            <person name="Yun M.H."/>
        </authorList>
    </citation>
    <scope>NUCLEOTIDE SEQUENCE</scope>
    <source>
        <strain evidence="1">20211129_DDA</strain>
        <tissue evidence="1">Liver</tissue>
    </source>
</reference>
<dbReference type="AlphaFoldDB" id="A0AAV7QVH6"/>
<dbReference type="Proteomes" id="UP001066276">
    <property type="component" value="Chromosome 6"/>
</dbReference>
<evidence type="ECO:0000313" key="1">
    <source>
        <dbReference type="EMBL" id="KAJ1144000.1"/>
    </source>
</evidence>
<evidence type="ECO:0000313" key="2">
    <source>
        <dbReference type="Proteomes" id="UP001066276"/>
    </source>
</evidence>
<keyword evidence="2" id="KW-1185">Reference proteome</keyword>